<organism evidence="1">
    <name type="scientific">marine sediment metagenome</name>
    <dbReference type="NCBI Taxonomy" id="412755"/>
    <lineage>
        <taxon>unclassified sequences</taxon>
        <taxon>metagenomes</taxon>
        <taxon>ecological metagenomes</taxon>
    </lineage>
</organism>
<dbReference type="Gene3D" id="1.10.10.1400">
    <property type="entry name" value="Terminase, small subunit, N-terminal DNA-binding domain, HTH motif"/>
    <property type="match status" value="1"/>
</dbReference>
<evidence type="ECO:0000313" key="1">
    <source>
        <dbReference type="EMBL" id="KKK81697.1"/>
    </source>
</evidence>
<gene>
    <name evidence="1" type="ORF">LCGC14_2810860</name>
</gene>
<accession>A0A0F8YJV9</accession>
<dbReference type="Pfam" id="PF03592">
    <property type="entry name" value="Terminase_2"/>
    <property type="match status" value="1"/>
</dbReference>
<evidence type="ECO:0008006" key="2">
    <source>
        <dbReference type="Google" id="ProtNLM"/>
    </source>
</evidence>
<comment type="caution">
    <text evidence="1">The sequence shown here is derived from an EMBL/GenBank/DDBJ whole genome shotgun (WGS) entry which is preliminary data.</text>
</comment>
<proteinExistence type="predicted"/>
<name>A0A0F8YJV9_9ZZZZ</name>
<protein>
    <recommendedName>
        <fullName evidence="2">Terminase small subunit</fullName>
    </recommendedName>
</protein>
<reference evidence="1" key="1">
    <citation type="journal article" date="2015" name="Nature">
        <title>Complex archaea that bridge the gap between prokaryotes and eukaryotes.</title>
        <authorList>
            <person name="Spang A."/>
            <person name="Saw J.H."/>
            <person name="Jorgensen S.L."/>
            <person name="Zaremba-Niedzwiedzka K."/>
            <person name="Martijn J."/>
            <person name="Lind A.E."/>
            <person name="van Eijk R."/>
            <person name="Schleper C."/>
            <person name="Guy L."/>
            <person name="Ettema T.J."/>
        </authorList>
    </citation>
    <scope>NUCLEOTIDE SEQUENCE</scope>
</reference>
<dbReference type="InterPro" id="IPR038713">
    <property type="entry name" value="Terminase_Gp1_N_sf"/>
</dbReference>
<dbReference type="EMBL" id="LAZR01053010">
    <property type="protein sequence ID" value="KKK81697.1"/>
    <property type="molecule type" value="Genomic_DNA"/>
</dbReference>
<dbReference type="AlphaFoldDB" id="A0A0F8YJV9"/>
<sequence>MAINDKQKAFINEYMINGHNASQAYKKAYPNTKSGWDAHAARLMGNDSIKQAISDKMVELAEKVEITKESQCKKLDEAHAIAKKQANPSGMVAAVREQNAITGLHVQTILTDTEQTKALTATEQAELEAYAAWKLRHDLRLRPSEAG</sequence>
<dbReference type="GO" id="GO:0051276">
    <property type="term" value="P:chromosome organization"/>
    <property type="evidence" value="ECO:0007669"/>
    <property type="project" value="InterPro"/>
</dbReference>
<dbReference type="InterPro" id="IPR005335">
    <property type="entry name" value="Terminase_ssu"/>
</dbReference>